<evidence type="ECO:0000313" key="6">
    <source>
        <dbReference type="Proteomes" id="UP000178650"/>
    </source>
</evidence>
<dbReference type="InterPro" id="IPR051081">
    <property type="entry name" value="HTH_MetalResp_TranReg"/>
</dbReference>
<dbReference type="EMBL" id="MHPJ01000019">
    <property type="protein sequence ID" value="OGZ78507.1"/>
    <property type="molecule type" value="Genomic_DNA"/>
</dbReference>
<evidence type="ECO:0000259" key="4">
    <source>
        <dbReference type="PROSITE" id="PS50987"/>
    </source>
</evidence>
<dbReference type="Proteomes" id="UP000178650">
    <property type="component" value="Unassembled WGS sequence"/>
</dbReference>
<dbReference type="InterPro" id="IPR001845">
    <property type="entry name" value="HTH_ArsR_DNA-bd_dom"/>
</dbReference>
<dbReference type="NCBIfam" id="NF033788">
    <property type="entry name" value="HTH_metalloreg"/>
    <property type="match status" value="1"/>
</dbReference>
<proteinExistence type="predicted"/>
<evidence type="ECO:0000313" key="5">
    <source>
        <dbReference type="EMBL" id="OGZ78507.1"/>
    </source>
</evidence>
<dbReference type="GO" id="GO:0003677">
    <property type="term" value="F:DNA binding"/>
    <property type="evidence" value="ECO:0007669"/>
    <property type="project" value="UniProtKB-KW"/>
</dbReference>
<organism evidence="5 6">
    <name type="scientific">Candidatus Staskawiczbacteria bacterium RIFOXYB1_FULL_37_44</name>
    <dbReference type="NCBI Taxonomy" id="1802223"/>
    <lineage>
        <taxon>Bacteria</taxon>
        <taxon>Candidatus Staskawicziibacteriota</taxon>
    </lineage>
</organism>
<dbReference type="CDD" id="cd00090">
    <property type="entry name" value="HTH_ARSR"/>
    <property type="match status" value="1"/>
</dbReference>
<dbReference type="Pfam" id="PF01022">
    <property type="entry name" value="HTH_5"/>
    <property type="match status" value="1"/>
</dbReference>
<dbReference type="InterPro" id="IPR011991">
    <property type="entry name" value="ArsR-like_HTH"/>
</dbReference>
<dbReference type="Gene3D" id="1.10.10.10">
    <property type="entry name" value="Winged helix-like DNA-binding domain superfamily/Winged helix DNA-binding domain"/>
    <property type="match status" value="1"/>
</dbReference>
<keyword evidence="2" id="KW-0238">DNA-binding</keyword>
<dbReference type="STRING" id="1802223.A2358_03110"/>
<comment type="caution">
    <text evidence="5">The sequence shown here is derived from an EMBL/GenBank/DDBJ whole genome shotgun (WGS) entry which is preliminary data.</text>
</comment>
<dbReference type="PROSITE" id="PS50987">
    <property type="entry name" value="HTH_ARSR_2"/>
    <property type="match status" value="1"/>
</dbReference>
<protein>
    <recommendedName>
        <fullName evidence="4">HTH arsR-type domain-containing protein</fullName>
    </recommendedName>
</protein>
<dbReference type="GO" id="GO:0003700">
    <property type="term" value="F:DNA-binding transcription factor activity"/>
    <property type="evidence" value="ECO:0007669"/>
    <property type="project" value="InterPro"/>
</dbReference>
<dbReference type="SUPFAM" id="SSF46785">
    <property type="entry name" value="Winged helix' DNA-binding domain"/>
    <property type="match status" value="1"/>
</dbReference>
<feature type="domain" description="HTH arsR-type" evidence="4">
    <location>
        <begin position="1"/>
        <end position="89"/>
    </location>
</feature>
<evidence type="ECO:0000256" key="2">
    <source>
        <dbReference type="ARBA" id="ARBA00023125"/>
    </source>
</evidence>
<sequence>MNQKELIKIFKALGNERRFLILKYIFTNKELTVTQISELINLSFKSSSRHLAVLINADLVNARQVNLNRFYSINESGFPSQIFQALFGR</sequence>
<reference evidence="5 6" key="1">
    <citation type="journal article" date="2016" name="Nat. Commun.">
        <title>Thousands of microbial genomes shed light on interconnected biogeochemical processes in an aquifer system.</title>
        <authorList>
            <person name="Anantharaman K."/>
            <person name="Brown C.T."/>
            <person name="Hug L.A."/>
            <person name="Sharon I."/>
            <person name="Castelle C.J."/>
            <person name="Probst A.J."/>
            <person name="Thomas B.C."/>
            <person name="Singh A."/>
            <person name="Wilkins M.J."/>
            <person name="Karaoz U."/>
            <person name="Brodie E.L."/>
            <person name="Williams K.H."/>
            <person name="Hubbard S.S."/>
            <person name="Banfield J.F."/>
        </authorList>
    </citation>
    <scope>NUCLEOTIDE SEQUENCE [LARGE SCALE GENOMIC DNA]</scope>
</reference>
<name>A0A1G2IVA2_9BACT</name>
<dbReference type="PRINTS" id="PR00778">
    <property type="entry name" value="HTHARSR"/>
</dbReference>
<keyword evidence="3" id="KW-0804">Transcription</keyword>
<accession>A0A1G2IVA2</accession>
<dbReference type="InterPro" id="IPR036388">
    <property type="entry name" value="WH-like_DNA-bd_sf"/>
</dbReference>
<gene>
    <name evidence="5" type="ORF">A2358_03110</name>
</gene>
<evidence type="ECO:0000256" key="3">
    <source>
        <dbReference type="ARBA" id="ARBA00023163"/>
    </source>
</evidence>
<keyword evidence="1" id="KW-0805">Transcription regulation</keyword>
<evidence type="ECO:0000256" key="1">
    <source>
        <dbReference type="ARBA" id="ARBA00023015"/>
    </source>
</evidence>
<dbReference type="PANTHER" id="PTHR33154:SF36">
    <property type="entry name" value="TRANSCRIPTIONAL REGULATOR"/>
    <property type="match status" value="1"/>
</dbReference>
<dbReference type="PANTHER" id="PTHR33154">
    <property type="entry name" value="TRANSCRIPTIONAL REGULATOR, ARSR FAMILY"/>
    <property type="match status" value="1"/>
</dbReference>
<dbReference type="SMART" id="SM00418">
    <property type="entry name" value="HTH_ARSR"/>
    <property type="match status" value="1"/>
</dbReference>
<dbReference type="AlphaFoldDB" id="A0A1G2IVA2"/>
<dbReference type="InterPro" id="IPR036390">
    <property type="entry name" value="WH_DNA-bd_sf"/>
</dbReference>